<dbReference type="EMBL" id="BPVZ01000034">
    <property type="protein sequence ID" value="GKV11395.1"/>
    <property type="molecule type" value="Genomic_DNA"/>
</dbReference>
<evidence type="ECO:0000259" key="1">
    <source>
        <dbReference type="Pfam" id="PF00078"/>
    </source>
</evidence>
<dbReference type="AlphaFoldDB" id="A0AAV5JLV1"/>
<evidence type="ECO:0000313" key="3">
    <source>
        <dbReference type="Proteomes" id="UP001054252"/>
    </source>
</evidence>
<dbReference type="PANTHER" id="PTHR37984">
    <property type="entry name" value="PROTEIN CBG26694"/>
    <property type="match status" value="1"/>
</dbReference>
<dbReference type="InterPro" id="IPR043128">
    <property type="entry name" value="Rev_trsase/Diguanyl_cyclase"/>
</dbReference>
<dbReference type="InterPro" id="IPR050951">
    <property type="entry name" value="Retrovirus_Pol_polyprotein"/>
</dbReference>
<protein>
    <recommendedName>
        <fullName evidence="1">Reverse transcriptase domain-containing protein</fullName>
    </recommendedName>
</protein>
<organism evidence="2 3">
    <name type="scientific">Rubroshorea leprosula</name>
    <dbReference type="NCBI Taxonomy" id="152421"/>
    <lineage>
        <taxon>Eukaryota</taxon>
        <taxon>Viridiplantae</taxon>
        <taxon>Streptophyta</taxon>
        <taxon>Embryophyta</taxon>
        <taxon>Tracheophyta</taxon>
        <taxon>Spermatophyta</taxon>
        <taxon>Magnoliopsida</taxon>
        <taxon>eudicotyledons</taxon>
        <taxon>Gunneridae</taxon>
        <taxon>Pentapetalae</taxon>
        <taxon>rosids</taxon>
        <taxon>malvids</taxon>
        <taxon>Malvales</taxon>
        <taxon>Dipterocarpaceae</taxon>
        <taxon>Rubroshorea</taxon>
    </lineage>
</organism>
<sequence>MASAFATKFSRRRLIRKTTSKLMRVKQREGESLKNYMSWFNDAVLKVSSFNQAVGIVAIIQVVTPHNDPLVTSVMINNCERYDGPIYGFNNQPVQIEGVLTLNVAFRSGRTYVTLLVRFLVVKMASSFNAIIGQPTLIEIRAVVSQSHLYMKFPTPMGIATLRGNQEVGRHCYITSVTRPQKGKEQTLETVPQQIHDTQQVMGVEIVDNRPEDKTRAALVEDVEEVQIDDRDQSRKTQIGTWLNPKEIAELIALLQANKDNVVTIVFRAQISKNLEVYIDDIVVKSLKAEDHLADLDETFHNLRKNRMRLNSGKCIFGVEFRKFLGFMVSWRGIEVNPEKIKEIAKMELPKSVNDIQRLTGRVADLHRFISKSVDKCLPFFKIMRSAA</sequence>
<comment type="caution">
    <text evidence="2">The sequence shown here is derived from an EMBL/GenBank/DDBJ whole genome shotgun (WGS) entry which is preliminary data.</text>
</comment>
<reference evidence="2 3" key="1">
    <citation type="journal article" date="2021" name="Commun. Biol.">
        <title>The genome of Shorea leprosula (Dipterocarpaceae) highlights the ecological relevance of drought in aseasonal tropical rainforests.</title>
        <authorList>
            <person name="Ng K.K.S."/>
            <person name="Kobayashi M.J."/>
            <person name="Fawcett J.A."/>
            <person name="Hatakeyama M."/>
            <person name="Paape T."/>
            <person name="Ng C.H."/>
            <person name="Ang C.C."/>
            <person name="Tnah L.H."/>
            <person name="Lee C.T."/>
            <person name="Nishiyama T."/>
            <person name="Sese J."/>
            <person name="O'Brien M.J."/>
            <person name="Copetti D."/>
            <person name="Mohd Noor M.I."/>
            <person name="Ong R.C."/>
            <person name="Putra M."/>
            <person name="Sireger I.Z."/>
            <person name="Indrioko S."/>
            <person name="Kosugi Y."/>
            <person name="Izuno A."/>
            <person name="Isagi Y."/>
            <person name="Lee S.L."/>
            <person name="Shimizu K.K."/>
        </authorList>
    </citation>
    <scope>NUCLEOTIDE SEQUENCE [LARGE SCALE GENOMIC DNA]</scope>
    <source>
        <strain evidence="2">214</strain>
    </source>
</reference>
<name>A0AAV5JLV1_9ROSI</name>
<gene>
    <name evidence="2" type="ORF">SLEP1_g22658</name>
</gene>
<dbReference type="Pfam" id="PF00078">
    <property type="entry name" value="RVT_1"/>
    <property type="match status" value="1"/>
</dbReference>
<dbReference type="InterPro" id="IPR000477">
    <property type="entry name" value="RT_dom"/>
</dbReference>
<accession>A0AAV5JLV1</accession>
<dbReference type="PANTHER" id="PTHR37984:SF5">
    <property type="entry name" value="PROTEIN NYNRIN-LIKE"/>
    <property type="match status" value="1"/>
</dbReference>
<feature type="domain" description="Reverse transcriptase" evidence="1">
    <location>
        <begin position="269"/>
        <end position="328"/>
    </location>
</feature>
<dbReference type="Proteomes" id="UP001054252">
    <property type="component" value="Unassembled WGS sequence"/>
</dbReference>
<proteinExistence type="predicted"/>
<keyword evidence="3" id="KW-1185">Reference proteome</keyword>
<evidence type="ECO:0000313" key="2">
    <source>
        <dbReference type="EMBL" id="GKV11395.1"/>
    </source>
</evidence>
<dbReference type="SUPFAM" id="SSF56672">
    <property type="entry name" value="DNA/RNA polymerases"/>
    <property type="match status" value="1"/>
</dbReference>
<dbReference type="InterPro" id="IPR043502">
    <property type="entry name" value="DNA/RNA_pol_sf"/>
</dbReference>
<dbReference type="Gene3D" id="3.30.70.270">
    <property type="match status" value="1"/>
</dbReference>